<evidence type="ECO:0000313" key="2">
    <source>
        <dbReference type="EMBL" id="GMJ13878.1"/>
    </source>
</evidence>
<dbReference type="InterPro" id="IPR000477">
    <property type="entry name" value="RT_dom"/>
</dbReference>
<dbReference type="OrthoDB" id="1227106at2759"/>
<name>A0A9W7JFW1_HIBTR</name>
<comment type="caution">
    <text evidence="2">The sequence shown here is derived from an EMBL/GenBank/DDBJ whole genome shotgun (WGS) entry which is preliminary data.</text>
</comment>
<feature type="domain" description="Reverse transcriptase" evidence="1">
    <location>
        <begin position="7"/>
        <end position="109"/>
    </location>
</feature>
<dbReference type="EMBL" id="BSYR01000065">
    <property type="protein sequence ID" value="GMJ13878.1"/>
    <property type="molecule type" value="Genomic_DNA"/>
</dbReference>
<keyword evidence="3" id="KW-1185">Reference proteome</keyword>
<organism evidence="2 3">
    <name type="scientific">Hibiscus trionum</name>
    <name type="common">Flower of an hour</name>
    <dbReference type="NCBI Taxonomy" id="183268"/>
    <lineage>
        <taxon>Eukaryota</taxon>
        <taxon>Viridiplantae</taxon>
        <taxon>Streptophyta</taxon>
        <taxon>Embryophyta</taxon>
        <taxon>Tracheophyta</taxon>
        <taxon>Spermatophyta</taxon>
        <taxon>Magnoliopsida</taxon>
        <taxon>eudicotyledons</taxon>
        <taxon>Gunneridae</taxon>
        <taxon>Pentapetalae</taxon>
        <taxon>rosids</taxon>
        <taxon>malvids</taxon>
        <taxon>Malvales</taxon>
        <taxon>Malvaceae</taxon>
        <taxon>Malvoideae</taxon>
        <taxon>Hibiscus</taxon>
    </lineage>
</organism>
<evidence type="ECO:0000259" key="1">
    <source>
        <dbReference type="Pfam" id="PF00078"/>
    </source>
</evidence>
<dbReference type="InterPro" id="IPR052343">
    <property type="entry name" value="Retrotransposon-Effector_Assoc"/>
</dbReference>
<accession>A0A9W7JFW1</accession>
<gene>
    <name evidence="2" type="ORF">HRI_005057000</name>
</gene>
<reference evidence="2" key="1">
    <citation type="submission" date="2023-05" db="EMBL/GenBank/DDBJ databases">
        <title>Genome and transcriptome analyses reveal genes involved in the formation of fine ridges on petal epidermal cells in Hibiscus trionum.</title>
        <authorList>
            <person name="Koshimizu S."/>
            <person name="Masuda S."/>
            <person name="Ishii T."/>
            <person name="Shirasu K."/>
            <person name="Hoshino A."/>
            <person name="Arita M."/>
        </authorList>
    </citation>
    <scope>NUCLEOTIDE SEQUENCE</scope>
    <source>
        <strain evidence="2">Hamamatsu line</strain>
    </source>
</reference>
<dbReference type="Pfam" id="PF00078">
    <property type="entry name" value="RVT_1"/>
    <property type="match status" value="1"/>
</dbReference>
<dbReference type="AlphaFoldDB" id="A0A9W7JFW1"/>
<dbReference type="PANTHER" id="PTHR46890">
    <property type="entry name" value="NON-LTR RETROLELEMENT REVERSE TRANSCRIPTASE-LIKE PROTEIN-RELATED"/>
    <property type="match status" value="1"/>
</dbReference>
<sequence length="120" mass="13322">MLLRMRFDEFWVSTLMNCVTFVSYSVNCNGSIDAPFVLTHGLRQGDLLSPYLFLICVEGLSSILHNAKALVSILGSKVGRFGVSITHILLIDDIILFGHNTLDEATELKELITIYEEVSG</sequence>
<evidence type="ECO:0000313" key="3">
    <source>
        <dbReference type="Proteomes" id="UP001165190"/>
    </source>
</evidence>
<protein>
    <recommendedName>
        <fullName evidence="1">Reverse transcriptase domain-containing protein</fullName>
    </recommendedName>
</protein>
<dbReference type="PANTHER" id="PTHR46890:SF48">
    <property type="entry name" value="RNA-DIRECTED DNA POLYMERASE"/>
    <property type="match status" value="1"/>
</dbReference>
<proteinExistence type="predicted"/>
<dbReference type="Proteomes" id="UP001165190">
    <property type="component" value="Unassembled WGS sequence"/>
</dbReference>